<evidence type="ECO:0000256" key="6">
    <source>
        <dbReference type="ARBA" id="ARBA00022692"/>
    </source>
</evidence>
<keyword evidence="13" id="KW-1185">Reference proteome</keyword>
<dbReference type="InterPro" id="IPR013525">
    <property type="entry name" value="ABC2_TM"/>
</dbReference>
<keyword evidence="5" id="KW-0762">Sugar transport</keyword>
<dbReference type="Pfam" id="PF01061">
    <property type="entry name" value="ABC2_membrane"/>
    <property type="match status" value="1"/>
</dbReference>
<sequence length="263" mass="29161">MGRIFGLYRHRTLIWSFVKRDLLARYKGSTVGLLWSVIHPLIMLGLYTFVFSTIMKVRVGASEGTEEFALYLFCGLLPWNAFAEGLNRSTGVIFENANLIKRNVFPSEILPVYPVIAGVVTELIGFAILVVALLLTGHPMRPVMLLLPVILLLQVVLTVGLAWIIAGTTVFIRDLGQILGVMLTLGIFLTPIFYPPSVVPQGMRIFLAMNPMYALVEAYRSLILKGQFPEWGGVALLASIGVIVFLVGYRVFTRMQPAFADVL</sequence>
<keyword evidence="7" id="KW-0972">Capsule biogenesis/degradation</keyword>
<reference evidence="13" key="2">
    <citation type="journal article" date="2018" name="Environ. Microbiol.">
        <title>Bloom of a denitrifying methanotroph, 'Candidatus Methylomirabilis limnetica', in a deep stratified lake.</title>
        <authorList>
            <person name="Graf J.S."/>
            <person name="Mayr M.J."/>
            <person name="Marchant H.K."/>
            <person name="Tienken D."/>
            <person name="Hach P.F."/>
            <person name="Brand A."/>
            <person name="Schubert C.J."/>
            <person name="Kuypers M.M."/>
            <person name="Milucka J."/>
        </authorList>
    </citation>
    <scope>NUCLEOTIDE SEQUENCE [LARGE SCALE GENOMIC DNA]</scope>
    <source>
        <strain evidence="13">Zug</strain>
    </source>
</reference>
<name>A0A2T4TXL6_9BACT</name>
<dbReference type="EMBL" id="NVQC01000022">
    <property type="protein sequence ID" value="PTL35856.1"/>
    <property type="molecule type" value="Genomic_DNA"/>
</dbReference>
<evidence type="ECO:0000256" key="5">
    <source>
        <dbReference type="ARBA" id="ARBA00022597"/>
    </source>
</evidence>
<evidence type="ECO:0000256" key="3">
    <source>
        <dbReference type="ARBA" id="ARBA00022448"/>
    </source>
</evidence>
<evidence type="ECO:0000256" key="2">
    <source>
        <dbReference type="ARBA" id="ARBA00007783"/>
    </source>
</evidence>
<keyword evidence="6 10" id="KW-0812">Transmembrane</keyword>
<evidence type="ECO:0000313" key="13">
    <source>
        <dbReference type="Proteomes" id="UP000241436"/>
    </source>
</evidence>
<evidence type="ECO:0000256" key="9">
    <source>
        <dbReference type="ARBA" id="ARBA00023136"/>
    </source>
</evidence>
<reference evidence="12 13" key="1">
    <citation type="submission" date="2017-09" db="EMBL/GenBank/DDBJ databases">
        <title>Bloom of a denitrifying methanotroph, Candidatus Methylomirabilis limnetica, in a deep stratified lake.</title>
        <authorList>
            <person name="Graf J.S."/>
            <person name="Marchant H.K."/>
            <person name="Tienken D."/>
            <person name="Hach P.F."/>
            <person name="Brand A."/>
            <person name="Schubert C.J."/>
            <person name="Kuypers M.M."/>
            <person name="Milucka J."/>
        </authorList>
    </citation>
    <scope>NUCLEOTIDE SEQUENCE [LARGE SCALE GENOMIC DNA]</scope>
    <source>
        <strain evidence="12 13">Zug</strain>
    </source>
</reference>
<comment type="caution">
    <text evidence="10">Lacks conserved residue(s) required for the propagation of feature annotation.</text>
</comment>
<feature type="transmembrane region" description="Helical" evidence="10">
    <location>
        <begin position="143"/>
        <end position="166"/>
    </location>
</feature>
<dbReference type="GO" id="GO:0140359">
    <property type="term" value="F:ABC-type transporter activity"/>
    <property type="evidence" value="ECO:0007669"/>
    <property type="project" value="InterPro"/>
</dbReference>
<feature type="transmembrane region" description="Helical" evidence="10">
    <location>
        <begin position="231"/>
        <end position="252"/>
    </location>
</feature>
<keyword evidence="9 10" id="KW-0472">Membrane</keyword>
<dbReference type="PIRSF" id="PIRSF006648">
    <property type="entry name" value="DrrB"/>
    <property type="match status" value="1"/>
</dbReference>
<evidence type="ECO:0000259" key="11">
    <source>
        <dbReference type="PROSITE" id="PS51012"/>
    </source>
</evidence>
<comment type="subcellular location">
    <subcellularLocation>
        <location evidence="1 10">Cell membrane</location>
        <topology evidence="1 10">Multi-pass membrane protein</topology>
    </subcellularLocation>
</comment>
<dbReference type="Proteomes" id="UP000241436">
    <property type="component" value="Unassembled WGS sequence"/>
</dbReference>
<comment type="caution">
    <text evidence="12">The sequence shown here is derived from an EMBL/GenBank/DDBJ whole genome shotgun (WGS) entry which is preliminary data.</text>
</comment>
<dbReference type="PROSITE" id="PS51012">
    <property type="entry name" value="ABC_TM2"/>
    <property type="match status" value="1"/>
</dbReference>
<evidence type="ECO:0000256" key="7">
    <source>
        <dbReference type="ARBA" id="ARBA00022903"/>
    </source>
</evidence>
<organism evidence="12 13">
    <name type="scientific">Candidatus Methylomirabilis limnetica</name>
    <dbReference type="NCBI Taxonomy" id="2033718"/>
    <lineage>
        <taxon>Bacteria</taxon>
        <taxon>Candidatus Methylomirabilota</taxon>
        <taxon>Candidatus Methylomirabilia</taxon>
        <taxon>Candidatus Methylomirabilales</taxon>
        <taxon>Candidatus Methylomirabilaceae</taxon>
        <taxon>Candidatus Methylomirabilis</taxon>
    </lineage>
</organism>
<feature type="transmembrane region" description="Helical" evidence="10">
    <location>
        <begin position="32"/>
        <end position="50"/>
    </location>
</feature>
<dbReference type="GO" id="GO:0015920">
    <property type="term" value="P:lipopolysaccharide transport"/>
    <property type="evidence" value="ECO:0007669"/>
    <property type="project" value="TreeGrafter"/>
</dbReference>
<dbReference type="OrthoDB" id="9786910at2"/>
<feature type="transmembrane region" description="Helical" evidence="10">
    <location>
        <begin position="178"/>
        <end position="194"/>
    </location>
</feature>
<dbReference type="PANTHER" id="PTHR30413">
    <property type="entry name" value="INNER MEMBRANE TRANSPORT PERMEASE"/>
    <property type="match status" value="1"/>
</dbReference>
<keyword evidence="3 10" id="KW-0813">Transport</keyword>
<feature type="transmembrane region" description="Helical" evidence="10">
    <location>
        <begin position="110"/>
        <end position="137"/>
    </location>
</feature>
<proteinExistence type="inferred from homology"/>
<accession>A0A2T4TXL6</accession>
<dbReference type="PANTHER" id="PTHR30413:SF10">
    <property type="entry name" value="CAPSULE POLYSACCHARIDE EXPORT INNER-MEMBRANE PROTEIN CTRC"/>
    <property type="match status" value="1"/>
</dbReference>
<keyword evidence="8 10" id="KW-1133">Transmembrane helix</keyword>
<gene>
    <name evidence="12" type="ORF">CLG94_08885</name>
</gene>
<protein>
    <recommendedName>
        <fullName evidence="10">Transport permease protein</fullName>
    </recommendedName>
</protein>
<evidence type="ECO:0000313" key="12">
    <source>
        <dbReference type="EMBL" id="PTL35856.1"/>
    </source>
</evidence>
<dbReference type="InterPro" id="IPR047817">
    <property type="entry name" value="ABC2_TM_bact-type"/>
</dbReference>
<dbReference type="AlphaFoldDB" id="A0A2T4TXL6"/>
<evidence type="ECO:0000256" key="10">
    <source>
        <dbReference type="RuleBase" id="RU361157"/>
    </source>
</evidence>
<comment type="similarity">
    <text evidence="2 10">Belongs to the ABC-2 integral membrane protein family.</text>
</comment>
<dbReference type="GO" id="GO:0043190">
    <property type="term" value="C:ATP-binding cassette (ABC) transporter complex"/>
    <property type="evidence" value="ECO:0007669"/>
    <property type="project" value="InterPro"/>
</dbReference>
<dbReference type="RefSeq" id="WP_107562733.1">
    <property type="nucleotide sequence ID" value="NZ_NVQC01000022.1"/>
</dbReference>
<dbReference type="InterPro" id="IPR000412">
    <property type="entry name" value="ABC_2_transport"/>
</dbReference>
<evidence type="ECO:0000256" key="4">
    <source>
        <dbReference type="ARBA" id="ARBA00022475"/>
    </source>
</evidence>
<feature type="domain" description="ABC transmembrane type-2" evidence="11">
    <location>
        <begin position="31"/>
        <end position="255"/>
    </location>
</feature>
<keyword evidence="4 10" id="KW-1003">Cell membrane</keyword>
<evidence type="ECO:0000256" key="1">
    <source>
        <dbReference type="ARBA" id="ARBA00004651"/>
    </source>
</evidence>
<evidence type="ECO:0000256" key="8">
    <source>
        <dbReference type="ARBA" id="ARBA00022989"/>
    </source>
</evidence>